<dbReference type="SUPFAM" id="SSF53223">
    <property type="entry name" value="Aminoacid dehydrogenase-like, N-terminal domain"/>
    <property type="match status" value="1"/>
</dbReference>
<dbReference type="GeneID" id="79841131"/>
<feature type="binding site" evidence="8">
    <location>
        <position position="115"/>
    </location>
    <ligand>
        <name>shikimate</name>
        <dbReference type="ChEBI" id="CHEBI:36208"/>
    </ligand>
</feature>
<name>A0A2T3FKD8_9CLOT</name>
<feature type="binding site" evidence="8">
    <location>
        <position position="84"/>
    </location>
    <ligand>
        <name>NADP(+)</name>
        <dbReference type="ChEBI" id="CHEBI:58349"/>
    </ligand>
</feature>
<feature type="binding site" evidence="8">
    <location>
        <position position="271"/>
    </location>
    <ligand>
        <name>shikimate</name>
        <dbReference type="ChEBI" id="CHEBI:36208"/>
    </ligand>
</feature>
<dbReference type="GO" id="GO:0052734">
    <property type="term" value="F:shikimate 3-dehydrogenase (NAD+) activity"/>
    <property type="evidence" value="ECO:0007669"/>
    <property type="project" value="RHEA"/>
</dbReference>
<feature type="domain" description="Shikimate dehydrogenase substrate binding N-terminal" evidence="9">
    <location>
        <begin position="13"/>
        <end position="95"/>
    </location>
</feature>
<dbReference type="PANTHER" id="PTHR21089:SF1">
    <property type="entry name" value="BIFUNCTIONAL 3-DEHYDROQUINATE DEHYDRATASE_SHIKIMATE DEHYDROGENASE, CHLOROPLASTIC"/>
    <property type="match status" value="1"/>
</dbReference>
<keyword evidence="8" id="KW-0521">NADP</keyword>
<dbReference type="RefSeq" id="WP_022358823.1">
    <property type="nucleotide sequence ID" value="NZ_CAUWBW010000019.1"/>
</dbReference>
<evidence type="ECO:0000313" key="10">
    <source>
        <dbReference type="EMBL" id="PST35745.1"/>
    </source>
</evidence>
<dbReference type="UniPathway" id="UPA00053">
    <property type="reaction ID" value="UER00087"/>
</dbReference>
<dbReference type="PANTHER" id="PTHR21089">
    <property type="entry name" value="SHIKIMATE DEHYDROGENASE"/>
    <property type="match status" value="1"/>
</dbReference>
<feature type="binding site" evidence="8">
    <location>
        <position position="242"/>
    </location>
    <ligand>
        <name>shikimate</name>
        <dbReference type="ChEBI" id="CHEBI:36208"/>
    </ligand>
</feature>
<feature type="binding site" evidence="8">
    <location>
        <position position="68"/>
    </location>
    <ligand>
        <name>shikimate</name>
        <dbReference type="ChEBI" id="CHEBI:36208"/>
    </ligand>
</feature>
<dbReference type="InterPro" id="IPR013708">
    <property type="entry name" value="Shikimate_DH-bd_N"/>
</dbReference>
<evidence type="ECO:0000256" key="6">
    <source>
        <dbReference type="ARBA" id="ARBA00052329"/>
    </source>
</evidence>
<sequence>MPNITGHTELVGLMAYPIRHTQSPTTHNLAYDKNGDDVIQLAFEVDNDTLEAAVESIRALKMLGSNISMPNKTVVHKYLDEVDEAAKLCGAINTVVNTRDKDGNVTGYLKGYNTDGMGYWQGIKEEGIDFKGMKMVLIGTGGAATAIAVRGALDGIAELHIFNIKDKFYARGEEIVDIINKNSNCKAEMHDLGDLALLKEKMHEADIFCDATGVGMHPLEDLSNIPDPSYFRKDLIVTDTVYAPRETVMMKQAKEAGCTRVYNGMSMMLFQALIAIELYTGKSTPVDYMKEKLGI</sequence>
<dbReference type="Pfam" id="PF08501">
    <property type="entry name" value="Shikimate_dh_N"/>
    <property type="match status" value="1"/>
</dbReference>
<dbReference type="GO" id="GO:0004764">
    <property type="term" value="F:shikimate 3-dehydrogenase (NADP+) activity"/>
    <property type="evidence" value="ECO:0007669"/>
    <property type="project" value="UniProtKB-UniRule"/>
</dbReference>
<comment type="pathway">
    <text evidence="1 8">Metabolic intermediate biosynthesis; chorismate biosynthesis; chorismate from D-erythrose 4-phosphate and phosphoenolpyruvate: step 4/7.</text>
</comment>
<feature type="binding site" evidence="8">
    <location>
        <position position="264"/>
    </location>
    <ligand>
        <name>NADP(+)</name>
        <dbReference type="ChEBI" id="CHEBI:58349"/>
    </ligand>
</feature>
<dbReference type="GO" id="GO:0030266">
    <property type="term" value="F:quinate 3-dehydrogenase (NAD+) activity"/>
    <property type="evidence" value="ECO:0007669"/>
    <property type="project" value="UniProtKB-EC"/>
</dbReference>
<comment type="caution">
    <text evidence="10">The sequence shown here is derived from an EMBL/GenBank/DDBJ whole genome shotgun (WGS) entry which is preliminary data.</text>
</comment>
<comment type="function">
    <text evidence="8">Involved in the biosynthesis of the chorismate, which leads to the biosynthesis of aromatic amino acids. Catalyzes the reversible NADPH linked reduction of 3-dehydroshikimate (DHSA) to yield shikimate (SA).</text>
</comment>
<dbReference type="GO" id="GO:0019632">
    <property type="term" value="P:shikimate metabolic process"/>
    <property type="evidence" value="ECO:0007669"/>
    <property type="project" value="UniProtKB-ARBA"/>
</dbReference>
<keyword evidence="3 8" id="KW-0560">Oxidoreductase</keyword>
<evidence type="ECO:0000256" key="8">
    <source>
        <dbReference type="HAMAP-Rule" id="MF_00222"/>
    </source>
</evidence>
<feature type="binding site" evidence="8">
    <location>
        <position position="240"/>
    </location>
    <ligand>
        <name>NADP(+)</name>
        <dbReference type="ChEBI" id="CHEBI:58349"/>
    </ligand>
</feature>
<comment type="catalytic activity">
    <reaction evidence="6">
        <text>shikimate + NAD(+) = 3-dehydroshikimate + NADH + H(+)</text>
        <dbReference type="Rhea" id="RHEA:17741"/>
        <dbReference type="ChEBI" id="CHEBI:15378"/>
        <dbReference type="ChEBI" id="CHEBI:16630"/>
        <dbReference type="ChEBI" id="CHEBI:36208"/>
        <dbReference type="ChEBI" id="CHEBI:57540"/>
        <dbReference type="ChEBI" id="CHEBI:57945"/>
    </reaction>
</comment>
<comment type="similarity">
    <text evidence="8">Belongs to the shikimate dehydrogenase family.</text>
</comment>
<evidence type="ECO:0000256" key="1">
    <source>
        <dbReference type="ARBA" id="ARBA00004871"/>
    </source>
</evidence>
<evidence type="ECO:0000256" key="5">
    <source>
        <dbReference type="ARBA" id="ARBA00051639"/>
    </source>
</evidence>
<accession>A0A2T3FKD8</accession>
<keyword evidence="2 8" id="KW-0028">Amino-acid biosynthesis</keyword>
<dbReference type="GO" id="GO:0009073">
    <property type="term" value="P:aromatic amino acid family biosynthetic process"/>
    <property type="evidence" value="ECO:0007669"/>
    <property type="project" value="UniProtKB-KW"/>
</dbReference>
<dbReference type="FunFam" id="3.40.50.720:FF:000086">
    <property type="entry name" value="Quinate/shikimate dehydrogenase"/>
    <property type="match status" value="1"/>
</dbReference>
<dbReference type="InterPro" id="IPR022893">
    <property type="entry name" value="Shikimate_DH_fam"/>
</dbReference>
<dbReference type="InterPro" id="IPR036291">
    <property type="entry name" value="NAD(P)-bd_dom_sf"/>
</dbReference>
<dbReference type="GO" id="GO:0009423">
    <property type="term" value="P:chorismate biosynthetic process"/>
    <property type="evidence" value="ECO:0007669"/>
    <property type="project" value="UniProtKB-UniRule"/>
</dbReference>
<dbReference type="CDD" id="cd01065">
    <property type="entry name" value="NAD_bind_Shikimate_DH"/>
    <property type="match status" value="1"/>
</dbReference>
<evidence type="ECO:0000256" key="4">
    <source>
        <dbReference type="ARBA" id="ARBA00023141"/>
    </source>
</evidence>
<evidence type="ECO:0000256" key="2">
    <source>
        <dbReference type="ARBA" id="ARBA00022605"/>
    </source>
</evidence>
<dbReference type="AlphaFoldDB" id="A0A2T3FKD8"/>
<comment type="catalytic activity">
    <reaction evidence="5">
        <text>L-quinate + NAD(+) = 3-dehydroquinate + NADH + H(+)</text>
        <dbReference type="Rhea" id="RHEA:22364"/>
        <dbReference type="ChEBI" id="CHEBI:15378"/>
        <dbReference type="ChEBI" id="CHEBI:29751"/>
        <dbReference type="ChEBI" id="CHEBI:32364"/>
        <dbReference type="ChEBI" id="CHEBI:57540"/>
        <dbReference type="ChEBI" id="CHEBI:57945"/>
        <dbReference type="EC" id="1.1.1.24"/>
    </reaction>
</comment>
<gene>
    <name evidence="8" type="primary">aroE</name>
    <name evidence="10" type="ORF">C7U56_14735</name>
</gene>
<evidence type="ECO:0000313" key="11">
    <source>
        <dbReference type="Proteomes" id="UP000241048"/>
    </source>
</evidence>
<dbReference type="EMBL" id="PYLO01000007">
    <property type="protein sequence ID" value="PST35745.1"/>
    <property type="molecule type" value="Genomic_DNA"/>
</dbReference>
<organism evidence="10 11">
    <name type="scientific">Clostridium fessum</name>
    <dbReference type="NCBI Taxonomy" id="2126740"/>
    <lineage>
        <taxon>Bacteria</taxon>
        <taxon>Bacillati</taxon>
        <taxon>Bacillota</taxon>
        <taxon>Clostridia</taxon>
        <taxon>Eubacteriales</taxon>
        <taxon>Clostridiaceae</taxon>
        <taxon>Clostridium</taxon>
    </lineage>
</organism>
<dbReference type="Gene3D" id="3.40.50.720">
    <property type="entry name" value="NAD(P)-binding Rossmann-like Domain"/>
    <property type="match status" value="1"/>
</dbReference>
<dbReference type="SUPFAM" id="SSF51735">
    <property type="entry name" value="NAD(P)-binding Rossmann-fold domains"/>
    <property type="match status" value="1"/>
</dbReference>
<comment type="subunit">
    <text evidence="8">Homodimer.</text>
</comment>
<dbReference type="GO" id="GO:0008652">
    <property type="term" value="P:amino acid biosynthetic process"/>
    <property type="evidence" value="ECO:0007669"/>
    <property type="project" value="UniProtKB-KW"/>
</dbReference>
<dbReference type="Gene3D" id="3.40.50.10860">
    <property type="entry name" value="Leucine Dehydrogenase, chain A, domain 1"/>
    <property type="match status" value="1"/>
</dbReference>
<comment type="caution">
    <text evidence="8">Lacks conserved residue(s) required for the propagation of feature annotation.</text>
</comment>
<comment type="catalytic activity">
    <reaction evidence="8">
        <text>shikimate + NADP(+) = 3-dehydroshikimate + NADPH + H(+)</text>
        <dbReference type="Rhea" id="RHEA:17737"/>
        <dbReference type="ChEBI" id="CHEBI:15378"/>
        <dbReference type="ChEBI" id="CHEBI:16630"/>
        <dbReference type="ChEBI" id="CHEBI:36208"/>
        <dbReference type="ChEBI" id="CHEBI:57783"/>
        <dbReference type="ChEBI" id="CHEBI:58349"/>
        <dbReference type="EC" id="1.1.1.25"/>
    </reaction>
</comment>
<keyword evidence="11" id="KW-1185">Reference proteome</keyword>
<evidence type="ECO:0000259" key="9">
    <source>
        <dbReference type="Pfam" id="PF08501"/>
    </source>
</evidence>
<feature type="binding site" evidence="8">
    <location>
        <begin position="21"/>
        <end position="23"/>
    </location>
    <ligand>
        <name>shikimate</name>
        <dbReference type="ChEBI" id="CHEBI:36208"/>
    </ligand>
</feature>
<feature type="binding site" evidence="8">
    <location>
        <position position="93"/>
    </location>
    <ligand>
        <name>shikimate</name>
        <dbReference type="ChEBI" id="CHEBI:36208"/>
    </ligand>
</feature>
<dbReference type="InterPro" id="IPR046346">
    <property type="entry name" value="Aminoacid_DH-like_N_sf"/>
</dbReference>
<protein>
    <recommendedName>
        <fullName evidence="8">Shikimate dehydrogenase (NADP(+))</fullName>
        <shortName evidence="8">SDH</shortName>
        <ecNumber evidence="8">1.1.1.25</ecNumber>
    </recommendedName>
</protein>
<dbReference type="Proteomes" id="UP000241048">
    <property type="component" value="Unassembled WGS sequence"/>
</dbReference>
<evidence type="ECO:0000256" key="3">
    <source>
        <dbReference type="ARBA" id="ARBA00023002"/>
    </source>
</evidence>
<comment type="pathway">
    <text evidence="7">Aromatic compound metabolism; 3,4-dihydroxybenzoate biosynthesis; 3-dehydroquinate from D-quinate (NAD(+) route).</text>
</comment>
<proteinExistence type="inferred from homology"/>
<evidence type="ECO:0000256" key="7">
    <source>
        <dbReference type="ARBA" id="ARBA00060613"/>
    </source>
</evidence>
<dbReference type="HAMAP" id="MF_00222">
    <property type="entry name" value="Shikimate_DH_AroE"/>
    <property type="match status" value="1"/>
</dbReference>
<feature type="active site" description="Proton acceptor" evidence="8">
    <location>
        <position position="72"/>
    </location>
</feature>
<keyword evidence="4 8" id="KW-0057">Aromatic amino acid biosynthesis</keyword>
<dbReference type="EC" id="1.1.1.25" evidence="8"/>
<reference evidence="10 11" key="1">
    <citation type="submission" date="2018-03" db="EMBL/GenBank/DDBJ databases">
        <title>Lachnoclostridium SNUG30386 gen.nov., sp.nov., isolated from human faeces.</title>
        <authorList>
            <person name="Seo B."/>
            <person name="Jeon K."/>
            <person name="Ko G."/>
        </authorList>
    </citation>
    <scope>NUCLEOTIDE SEQUENCE [LARGE SCALE GENOMIC DNA]</scope>
    <source>
        <strain evidence="10 11">SNUG30386</strain>
    </source>
</reference>